<protein>
    <submittedName>
        <fullName evidence="1">Uncharacterized protein</fullName>
    </submittedName>
</protein>
<name>A0ACC2VSZ1_9TREE</name>
<evidence type="ECO:0000313" key="1">
    <source>
        <dbReference type="EMBL" id="KAJ9101582.1"/>
    </source>
</evidence>
<organism evidence="1 2">
    <name type="scientific">Naganishia cerealis</name>
    <dbReference type="NCBI Taxonomy" id="610337"/>
    <lineage>
        <taxon>Eukaryota</taxon>
        <taxon>Fungi</taxon>
        <taxon>Dikarya</taxon>
        <taxon>Basidiomycota</taxon>
        <taxon>Agaricomycotina</taxon>
        <taxon>Tremellomycetes</taxon>
        <taxon>Filobasidiales</taxon>
        <taxon>Filobasidiaceae</taxon>
        <taxon>Naganishia</taxon>
    </lineage>
</organism>
<proteinExistence type="predicted"/>
<comment type="caution">
    <text evidence="1">The sequence shown here is derived from an EMBL/GenBank/DDBJ whole genome shotgun (WGS) entry which is preliminary data.</text>
</comment>
<dbReference type="Proteomes" id="UP001241377">
    <property type="component" value="Unassembled WGS sequence"/>
</dbReference>
<sequence>MPISSIEPYNVQTDKNSALLSLLGTTETTYIRSRHRIPIPANVDFSSIIKANNSKILNNTNDIPKDPQGTQTSEEVSQVEHVSQNLTLSLFVNVNDFLPSNFQEQVCTVTIKNFPVVLELATESVLMHFFDKTKFSWSIIENSNIENRLIFIRFSSIDHLRWFLAKNVQHGFHEAFGAQVYTEPLAGEYLKDLPEEPFSASLAPIRALLAASKADKGDDAGLDYYNKYKVDEQELIEVPKDLKEDIKRDIIRFRTKVLKDEKENRRKEAEAERIRTKNKLKSLFLDAAKQDDEPVDTPMTESAEHEEMDDAQYDAFLKEESAKKYHDLYQTKVSALDELEKSQRAVLAANLERERSYEKQVLDSKLQILQQWKNYDDEKIDPDLPARFRLYYTNHPEYLRLRAKEREQEEALDAADEEAEKKELAAHENASQFLSSFVKENVTENTPTKNSVSNVVFANLDTESLRSKISDLVEEFLGVKEDFVIDFIYKHLIAHNFEKNQELIDELTEILDEDAVTVIERLKEYVSLL</sequence>
<keyword evidence="2" id="KW-1185">Reference proteome</keyword>
<accession>A0ACC2VSZ1</accession>
<evidence type="ECO:0000313" key="2">
    <source>
        <dbReference type="Proteomes" id="UP001241377"/>
    </source>
</evidence>
<reference evidence="1" key="1">
    <citation type="submission" date="2023-04" db="EMBL/GenBank/DDBJ databases">
        <title>Draft Genome sequencing of Naganishia species isolated from polar environments using Oxford Nanopore Technology.</title>
        <authorList>
            <person name="Leo P."/>
            <person name="Venkateswaran K."/>
        </authorList>
    </citation>
    <scope>NUCLEOTIDE SEQUENCE</scope>
    <source>
        <strain evidence="1">MNA-CCFEE 5261</strain>
    </source>
</reference>
<dbReference type="EMBL" id="JASBWR010000056">
    <property type="protein sequence ID" value="KAJ9101582.1"/>
    <property type="molecule type" value="Genomic_DNA"/>
</dbReference>
<gene>
    <name evidence="1" type="ORF">QFC19_005079</name>
</gene>